<dbReference type="PANTHER" id="PTHR43690:SF18">
    <property type="entry name" value="INSULIN-DEGRADING ENZYME-RELATED"/>
    <property type="match status" value="1"/>
</dbReference>
<evidence type="ECO:0000256" key="1">
    <source>
        <dbReference type="ARBA" id="ARBA00001947"/>
    </source>
</evidence>
<keyword evidence="7 16" id="KW-0378">Hydrolase</keyword>
<evidence type="ECO:0000256" key="2">
    <source>
        <dbReference type="ARBA" id="ARBA00004886"/>
    </source>
</evidence>
<protein>
    <recommendedName>
        <fullName evidence="4">Coenzyme PQQ synthesis protein F</fullName>
    </recommendedName>
    <alternativeName>
        <fullName evidence="12">Pyrroloquinoline quinone biosynthesis protein F</fullName>
    </alternativeName>
</protein>
<name>A0A8B6IS50_9ENTR</name>
<evidence type="ECO:0000313" key="16">
    <source>
        <dbReference type="EMBL" id="VGP87082.1"/>
    </source>
</evidence>
<reference evidence="16 17" key="1">
    <citation type="submission" date="2019-04" db="EMBL/GenBank/DDBJ databases">
        <authorList>
            <person name="Brisse S."/>
            <person name="Rodrigues C."/>
        </authorList>
    </citation>
    <scope>NUCLEOTIDE SEQUENCE [LARGE SCALE GENOMIC DNA]</scope>
    <source>
        <strain evidence="16">SB5857</strain>
    </source>
</reference>
<dbReference type="GO" id="GO:0018189">
    <property type="term" value="P:pyrroloquinoline quinone biosynthetic process"/>
    <property type="evidence" value="ECO:0007669"/>
    <property type="project" value="UniProtKB-UniPathway"/>
</dbReference>
<dbReference type="Proteomes" id="UP000328848">
    <property type="component" value="Unassembled WGS sequence"/>
</dbReference>
<dbReference type="SUPFAM" id="SSF63411">
    <property type="entry name" value="LuxS/MPP-like metallohydrolase"/>
    <property type="match status" value="2"/>
</dbReference>
<dbReference type="InterPro" id="IPR050626">
    <property type="entry name" value="Peptidase_M16"/>
</dbReference>
<evidence type="ECO:0000256" key="12">
    <source>
        <dbReference type="ARBA" id="ARBA00030977"/>
    </source>
</evidence>
<accession>A0A8B6IS50</accession>
<evidence type="ECO:0000259" key="13">
    <source>
        <dbReference type="Pfam" id="PF00675"/>
    </source>
</evidence>
<dbReference type="InterPro" id="IPR011249">
    <property type="entry name" value="Metalloenz_LuxS/M16"/>
</dbReference>
<comment type="pathway">
    <text evidence="2">Cofactor biosynthesis; pyrroloquinoline quinone biosynthesis.</text>
</comment>
<keyword evidence="8" id="KW-0862">Zinc</keyword>
<sequence length="772" mass="84965">MTLATRTVTLPGGLQATLVHHPQADRAAALARVAAGSHHEPSRFPGLAHLLEHLLFYGGERYKDDDRLMGWVQRQGGSVNATTLARHSAFFFEVAAGELAEGVARLQEMLQAPRLLREDIQREVAVIDAEYRLIQQHEPSRREAAVRHVASAPTAFRRFQVGSADALTGDLSALQAALGDFHRTHYVARRMQLWLQGPQSLEALGELAARFAAGLATGEAPQSAPPLHLGETTELQLAVASRPALWRCPLIALSDNVTLLREFLLDEAPGSLMAGLRQRRLAEDVALNWLYQDRHLGWLALIFTSDRQEEVDRQITHWLQALQQTTPEQQQHYYQLSRRRFQALSPLDQLRQRAFGFAPGASPAGFANFCAALLAAPSVSLACQTVSPGEPVATQGFSLPLSRWRRHPVSDPALAFAFYPQAAGDLVAECPEKAAPLLHLPSPGEPPTLLLRPPFYCSPAQAEGLARGEPLRPLLAALRHAGGHGEWHLFDGSWQLTLQLPEPGRRPNAILQAILHQLALPVASLTPPPESIAIRHLMAQLPERLGATGHQKGWLAALAGGSTEDAQWVARQLSLLSGPVNPSPNPAASCRHGVERLVYPGGDTALLVFIPLPDGASLAALRLLAQHCEPLFFQRLRVEQQIGYVVSCRYQRVADRDGLLMALQSPDRRAGELLRCGKDFLRQLAPMDEATFRPLQQRLAAQIRARRPPEARALAALRQEYGLPELTPQAVDALRVEEMADLAREMARRRRRWQVLFTTGINGRGHPGSEKR</sequence>
<evidence type="ECO:0000259" key="14">
    <source>
        <dbReference type="Pfam" id="PF22454"/>
    </source>
</evidence>
<dbReference type="GO" id="GO:0004222">
    <property type="term" value="F:metalloendopeptidase activity"/>
    <property type="evidence" value="ECO:0007669"/>
    <property type="project" value="InterPro"/>
</dbReference>
<comment type="caution">
    <text evidence="16">The sequence shown here is derived from an EMBL/GenBank/DDBJ whole genome shotgun (WGS) entry which is preliminary data.</text>
</comment>
<evidence type="ECO:0000256" key="3">
    <source>
        <dbReference type="ARBA" id="ARBA00007261"/>
    </source>
</evidence>
<evidence type="ECO:0000256" key="8">
    <source>
        <dbReference type="ARBA" id="ARBA00022833"/>
    </source>
</evidence>
<dbReference type="UniPathway" id="UPA00539"/>
<dbReference type="Pfam" id="PF22456">
    <property type="entry name" value="PqqF-like_C_4"/>
    <property type="match status" value="1"/>
</dbReference>
<proteinExistence type="inferred from homology"/>
<evidence type="ECO:0000256" key="6">
    <source>
        <dbReference type="ARBA" id="ARBA00022723"/>
    </source>
</evidence>
<dbReference type="PANTHER" id="PTHR43690">
    <property type="entry name" value="NARDILYSIN"/>
    <property type="match status" value="1"/>
</dbReference>
<evidence type="ECO:0000256" key="11">
    <source>
        <dbReference type="ARBA" id="ARBA00024932"/>
    </source>
</evidence>
<dbReference type="InterPro" id="IPR011765">
    <property type="entry name" value="Pept_M16_N"/>
</dbReference>
<dbReference type="InterPro" id="IPR011844">
    <property type="entry name" value="PQQ_synth_PqqF"/>
</dbReference>
<feature type="domain" description="Coenzyme PQQ synthesis protein F N-terminal lobe" evidence="14">
    <location>
        <begin position="256"/>
        <end position="377"/>
    </location>
</feature>
<comment type="function">
    <text evidence="11">Required for coenzyme pyrroloquinoline quinone (PQQ) biosynthesis. It is thought that this protein is a protease that cleaves peptides bond in a small peptide (gene pqqA), providing the glutamate and tyrosine residues which are necessary for the synthesis of PQQ.</text>
</comment>
<dbReference type="InterPro" id="IPR054734">
    <property type="entry name" value="PqqF-like_C_4"/>
</dbReference>
<dbReference type="RefSeq" id="WP_136034463.1">
    <property type="nucleotide sequence ID" value="NZ_CAAHGQ010000047.1"/>
</dbReference>
<dbReference type="GO" id="GO:0006508">
    <property type="term" value="P:proteolysis"/>
    <property type="evidence" value="ECO:0007669"/>
    <property type="project" value="UniProtKB-KW"/>
</dbReference>
<feature type="domain" description="Peptidase M16 N-terminal" evidence="13">
    <location>
        <begin position="18"/>
        <end position="144"/>
    </location>
</feature>
<evidence type="ECO:0000256" key="5">
    <source>
        <dbReference type="ARBA" id="ARBA00022670"/>
    </source>
</evidence>
<feature type="domain" description="Coenzyme PQQ synthesis protein F-like C-terminal lobe" evidence="15">
    <location>
        <begin position="623"/>
        <end position="707"/>
    </location>
</feature>
<dbReference type="PROSITE" id="PS00143">
    <property type="entry name" value="INSULINASE"/>
    <property type="match status" value="1"/>
</dbReference>
<keyword evidence="10" id="KW-0482">Metalloprotease</keyword>
<keyword evidence="5 16" id="KW-0645">Protease</keyword>
<dbReference type="Pfam" id="PF22454">
    <property type="entry name" value="PQQ_syn_pqqF_N_2"/>
    <property type="match status" value="1"/>
</dbReference>
<evidence type="ECO:0000259" key="15">
    <source>
        <dbReference type="Pfam" id="PF22456"/>
    </source>
</evidence>
<evidence type="ECO:0000256" key="4">
    <source>
        <dbReference type="ARBA" id="ARBA00015088"/>
    </source>
</evidence>
<gene>
    <name evidence="16" type="primary">ptrA_1</name>
    <name evidence="16" type="ORF">SB5857_01830</name>
</gene>
<dbReference type="EMBL" id="CAAHGQ010000047">
    <property type="protein sequence ID" value="VGP87082.1"/>
    <property type="molecule type" value="Genomic_DNA"/>
</dbReference>
<dbReference type="InterPro" id="IPR001431">
    <property type="entry name" value="Pept_M16_Zn_BS"/>
</dbReference>
<dbReference type="Pfam" id="PF00675">
    <property type="entry name" value="Peptidase_M16"/>
    <property type="match status" value="1"/>
</dbReference>
<organism evidence="16 17">
    <name type="scientific">Klebsiella africana</name>
    <dbReference type="NCBI Taxonomy" id="2489010"/>
    <lineage>
        <taxon>Bacteria</taxon>
        <taxon>Pseudomonadati</taxon>
        <taxon>Pseudomonadota</taxon>
        <taxon>Gammaproteobacteria</taxon>
        <taxon>Enterobacterales</taxon>
        <taxon>Enterobacteriaceae</taxon>
        <taxon>Klebsiella/Raoultella group</taxon>
        <taxon>Klebsiella</taxon>
    </lineage>
</organism>
<dbReference type="Gene3D" id="3.30.830.10">
    <property type="entry name" value="Metalloenzyme, LuxS/M16 peptidase-like"/>
    <property type="match status" value="2"/>
</dbReference>
<dbReference type="GO" id="GO:0008270">
    <property type="term" value="F:zinc ion binding"/>
    <property type="evidence" value="ECO:0007669"/>
    <property type="project" value="InterPro"/>
</dbReference>
<evidence type="ECO:0000256" key="10">
    <source>
        <dbReference type="ARBA" id="ARBA00023049"/>
    </source>
</evidence>
<keyword evidence="6" id="KW-0479">Metal-binding</keyword>
<evidence type="ECO:0000256" key="9">
    <source>
        <dbReference type="ARBA" id="ARBA00022905"/>
    </source>
</evidence>
<evidence type="ECO:0000313" key="17">
    <source>
        <dbReference type="Proteomes" id="UP000328848"/>
    </source>
</evidence>
<dbReference type="InterPro" id="IPR054740">
    <property type="entry name" value="PqqF_N_2"/>
</dbReference>
<comment type="cofactor">
    <cofactor evidence="1">
        <name>Zn(2+)</name>
        <dbReference type="ChEBI" id="CHEBI:29105"/>
    </cofactor>
</comment>
<evidence type="ECO:0000256" key="7">
    <source>
        <dbReference type="ARBA" id="ARBA00022801"/>
    </source>
</evidence>
<keyword evidence="9" id="KW-0884">PQQ biosynthesis</keyword>
<dbReference type="AlphaFoldDB" id="A0A8B6IS50"/>
<comment type="similarity">
    <text evidence="3">Belongs to the peptidase M16 family.</text>
</comment>
<dbReference type="NCBIfam" id="TIGR02110">
    <property type="entry name" value="PQQ_syn_pqqF"/>
    <property type="match status" value="1"/>
</dbReference>